<dbReference type="InterPro" id="IPR050232">
    <property type="entry name" value="FBL13/AtMIF1-like"/>
</dbReference>
<evidence type="ECO:0000313" key="2">
    <source>
        <dbReference type="EMBL" id="AES90826.1"/>
    </source>
</evidence>
<name>G7JGH3_MEDTR</name>
<evidence type="ECO:0000259" key="1">
    <source>
        <dbReference type="PROSITE" id="PS50181"/>
    </source>
</evidence>
<dbReference type="Pfam" id="PF08387">
    <property type="entry name" value="FBD"/>
    <property type="match status" value="1"/>
</dbReference>
<organism evidence="2 4">
    <name type="scientific">Medicago truncatula</name>
    <name type="common">Barrel medic</name>
    <name type="synonym">Medicago tribuloides</name>
    <dbReference type="NCBI Taxonomy" id="3880"/>
    <lineage>
        <taxon>Eukaryota</taxon>
        <taxon>Viridiplantae</taxon>
        <taxon>Streptophyta</taxon>
        <taxon>Embryophyta</taxon>
        <taxon>Tracheophyta</taxon>
        <taxon>Spermatophyta</taxon>
        <taxon>Magnoliopsida</taxon>
        <taxon>eudicotyledons</taxon>
        <taxon>Gunneridae</taxon>
        <taxon>Pentapetalae</taxon>
        <taxon>rosids</taxon>
        <taxon>fabids</taxon>
        <taxon>Fabales</taxon>
        <taxon>Fabaceae</taxon>
        <taxon>Papilionoideae</taxon>
        <taxon>50 kb inversion clade</taxon>
        <taxon>NPAAA clade</taxon>
        <taxon>Hologalegina</taxon>
        <taxon>IRL clade</taxon>
        <taxon>Trifolieae</taxon>
        <taxon>Medicago</taxon>
    </lineage>
</organism>
<keyword evidence="4" id="KW-1185">Reference proteome</keyword>
<dbReference type="Gene3D" id="1.20.1280.50">
    <property type="match status" value="1"/>
</dbReference>
<dbReference type="InterPro" id="IPR032675">
    <property type="entry name" value="LRR_dom_sf"/>
</dbReference>
<sequence>MANLPDEILIHILSFLTTKESVATSILSKRWIHLWHHVPNLIFPNITVNGIQSNYTFNEFLFSVLIALDTNFINTFHLHIHYSNPNLAYHLSFPNVTKWINLVVQRKLNHLHLHLDNGNFYKFLPKLPTSIFTCRTLVSLNLCWFRVKGFSFSVNGIQLPSLTFLRLVSIKFLQVNDFVLLLAGSPILEDLEASDIQFYDAKDYLTIQEYKNLSFPKLTRAHTSVFWCDFPARAFSNSESLSIDTTLYTNEELDDIYIFHNLTHLEIHDCWYTVLHVLHVCPKLQILKLCQAFNVAMSDGEDDQECWEEPEFVPQCLFSCLTTCIIQDFLGWKNELRLVEYILRNAQNLQTMTIKCESEPLKIERKYGPLETV</sequence>
<dbReference type="PROSITE" id="PS50181">
    <property type="entry name" value="FBOX"/>
    <property type="match status" value="1"/>
</dbReference>
<dbReference type="Pfam" id="PF00646">
    <property type="entry name" value="F-box"/>
    <property type="match status" value="1"/>
</dbReference>
<dbReference type="InterPro" id="IPR036047">
    <property type="entry name" value="F-box-like_dom_sf"/>
</dbReference>
<feature type="domain" description="F-box" evidence="1">
    <location>
        <begin position="1"/>
        <end position="46"/>
    </location>
</feature>
<dbReference type="PaxDb" id="3880-AES90826"/>
<reference evidence="3" key="3">
    <citation type="submission" date="2015-04" db="UniProtKB">
        <authorList>
            <consortium name="EnsemblPlants"/>
        </authorList>
    </citation>
    <scope>IDENTIFICATION</scope>
    <source>
        <strain evidence="3">cv. Jemalong A17</strain>
    </source>
</reference>
<proteinExistence type="predicted"/>
<gene>
    <name evidence="2" type="ordered locus">MTR_4g098590</name>
</gene>
<accession>G7JGH3</accession>
<protein>
    <submittedName>
        <fullName evidence="2">F-box/RNI/FBD-like domain protein</fullName>
    </submittedName>
</protein>
<dbReference type="InterPro" id="IPR053781">
    <property type="entry name" value="F-box_AtFBL13-like"/>
</dbReference>
<dbReference type="OMA" id="NCESHLM"/>
<dbReference type="Pfam" id="PF24758">
    <property type="entry name" value="LRR_At5g56370"/>
    <property type="match status" value="1"/>
</dbReference>
<dbReference type="AlphaFoldDB" id="G7JGH3"/>
<reference evidence="2 4" key="2">
    <citation type="journal article" date="2014" name="BMC Genomics">
        <title>An improved genome release (version Mt4.0) for the model legume Medicago truncatula.</title>
        <authorList>
            <person name="Tang H."/>
            <person name="Krishnakumar V."/>
            <person name="Bidwell S."/>
            <person name="Rosen B."/>
            <person name="Chan A."/>
            <person name="Zhou S."/>
            <person name="Gentzbittel L."/>
            <person name="Childs K.L."/>
            <person name="Yandell M."/>
            <person name="Gundlach H."/>
            <person name="Mayer K.F."/>
            <person name="Schwartz D.C."/>
            <person name="Town C.D."/>
        </authorList>
    </citation>
    <scope>GENOME REANNOTATION</scope>
    <source>
        <strain evidence="3 4">cv. Jemalong A17</strain>
    </source>
</reference>
<dbReference type="SUPFAM" id="SSF81383">
    <property type="entry name" value="F-box domain"/>
    <property type="match status" value="1"/>
</dbReference>
<dbReference type="STRING" id="3880.G7JGH3"/>
<reference evidence="2 4" key="1">
    <citation type="journal article" date="2011" name="Nature">
        <title>The Medicago genome provides insight into the evolution of rhizobial symbioses.</title>
        <authorList>
            <person name="Young N.D."/>
            <person name="Debelle F."/>
            <person name="Oldroyd G.E."/>
            <person name="Geurts R."/>
            <person name="Cannon S.B."/>
            <person name="Udvardi M.K."/>
            <person name="Benedito V.A."/>
            <person name="Mayer K.F."/>
            <person name="Gouzy J."/>
            <person name="Schoof H."/>
            <person name="Van de Peer Y."/>
            <person name="Proost S."/>
            <person name="Cook D.R."/>
            <person name="Meyers B.C."/>
            <person name="Spannagl M."/>
            <person name="Cheung F."/>
            <person name="De Mita S."/>
            <person name="Krishnakumar V."/>
            <person name="Gundlach H."/>
            <person name="Zhou S."/>
            <person name="Mudge J."/>
            <person name="Bharti A.K."/>
            <person name="Murray J.D."/>
            <person name="Naoumkina M.A."/>
            <person name="Rosen B."/>
            <person name="Silverstein K.A."/>
            <person name="Tang H."/>
            <person name="Rombauts S."/>
            <person name="Zhao P.X."/>
            <person name="Zhou P."/>
            <person name="Barbe V."/>
            <person name="Bardou P."/>
            <person name="Bechner M."/>
            <person name="Bellec A."/>
            <person name="Berger A."/>
            <person name="Berges H."/>
            <person name="Bidwell S."/>
            <person name="Bisseling T."/>
            <person name="Choisne N."/>
            <person name="Couloux A."/>
            <person name="Denny R."/>
            <person name="Deshpande S."/>
            <person name="Dai X."/>
            <person name="Doyle J.J."/>
            <person name="Dudez A.M."/>
            <person name="Farmer A.D."/>
            <person name="Fouteau S."/>
            <person name="Franken C."/>
            <person name="Gibelin C."/>
            <person name="Gish J."/>
            <person name="Goldstein S."/>
            <person name="Gonzalez A.J."/>
            <person name="Green P.J."/>
            <person name="Hallab A."/>
            <person name="Hartog M."/>
            <person name="Hua A."/>
            <person name="Humphray S.J."/>
            <person name="Jeong D.H."/>
            <person name="Jing Y."/>
            <person name="Jocker A."/>
            <person name="Kenton S.M."/>
            <person name="Kim D.J."/>
            <person name="Klee K."/>
            <person name="Lai H."/>
            <person name="Lang C."/>
            <person name="Lin S."/>
            <person name="Macmil S.L."/>
            <person name="Magdelenat G."/>
            <person name="Matthews L."/>
            <person name="McCorrison J."/>
            <person name="Monaghan E.L."/>
            <person name="Mun J.H."/>
            <person name="Najar F.Z."/>
            <person name="Nicholson C."/>
            <person name="Noirot C."/>
            <person name="O'Bleness M."/>
            <person name="Paule C.R."/>
            <person name="Poulain J."/>
            <person name="Prion F."/>
            <person name="Qin B."/>
            <person name="Qu C."/>
            <person name="Retzel E.F."/>
            <person name="Riddle C."/>
            <person name="Sallet E."/>
            <person name="Samain S."/>
            <person name="Samson N."/>
            <person name="Sanders I."/>
            <person name="Saurat O."/>
            <person name="Scarpelli C."/>
            <person name="Schiex T."/>
            <person name="Segurens B."/>
            <person name="Severin A.J."/>
            <person name="Sherrier D.J."/>
            <person name="Shi R."/>
            <person name="Sims S."/>
            <person name="Singer S.R."/>
            <person name="Sinharoy S."/>
            <person name="Sterck L."/>
            <person name="Viollet A."/>
            <person name="Wang B.B."/>
            <person name="Wang K."/>
            <person name="Wang M."/>
            <person name="Wang X."/>
            <person name="Warfsmann J."/>
            <person name="Weissenbach J."/>
            <person name="White D.D."/>
            <person name="White J.D."/>
            <person name="Wiley G.B."/>
            <person name="Wincker P."/>
            <person name="Xing Y."/>
            <person name="Yang L."/>
            <person name="Yao Z."/>
            <person name="Ying F."/>
            <person name="Zhai J."/>
            <person name="Zhou L."/>
            <person name="Zuber A."/>
            <person name="Denarie J."/>
            <person name="Dixon R.A."/>
            <person name="May G.D."/>
            <person name="Schwartz D.C."/>
            <person name="Rogers J."/>
            <person name="Quetier F."/>
            <person name="Town C.D."/>
            <person name="Roe B.A."/>
        </authorList>
    </citation>
    <scope>NUCLEOTIDE SEQUENCE [LARGE SCALE GENOMIC DNA]</scope>
    <source>
        <strain evidence="2">A17</strain>
        <strain evidence="3 4">cv. Jemalong A17</strain>
    </source>
</reference>
<evidence type="ECO:0000313" key="3">
    <source>
        <dbReference type="EnsemblPlants" id="AES90826"/>
    </source>
</evidence>
<dbReference type="InterPro" id="IPR006566">
    <property type="entry name" value="FBD"/>
</dbReference>
<dbReference type="EMBL" id="CM001220">
    <property type="protein sequence ID" value="AES90826.1"/>
    <property type="molecule type" value="Genomic_DNA"/>
</dbReference>
<evidence type="ECO:0000313" key="4">
    <source>
        <dbReference type="Proteomes" id="UP000002051"/>
    </source>
</evidence>
<dbReference type="PANTHER" id="PTHR31900:SF34">
    <property type="entry name" value="EMB|CAB62440.1-RELATED"/>
    <property type="match status" value="1"/>
</dbReference>
<dbReference type="EnsemblPlants" id="AES90826">
    <property type="protein sequence ID" value="AES90826"/>
    <property type="gene ID" value="MTR_4g098590"/>
</dbReference>
<dbReference type="Gene3D" id="3.80.10.10">
    <property type="entry name" value="Ribonuclease Inhibitor"/>
    <property type="match status" value="1"/>
</dbReference>
<dbReference type="InterPro" id="IPR001810">
    <property type="entry name" value="F-box_dom"/>
</dbReference>
<dbReference type="PANTHER" id="PTHR31900">
    <property type="entry name" value="F-BOX/RNI SUPERFAMILY PROTEIN-RELATED"/>
    <property type="match status" value="1"/>
</dbReference>
<dbReference type="HOGENOM" id="CLU_010721_1_0_1"/>
<dbReference type="CDD" id="cd22160">
    <property type="entry name" value="F-box_AtFBL13-like"/>
    <property type="match status" value="1"/>
</dbReference>
<dbReference type="Proteomes" id="UP000002051">
    <property type="component" value="Chromosome 4"/>
</dbReference>
<dbReference type="InterPro" id="IPR055411">
    <property type="entry name" value="LRR_FXL15/At3g58940/PEG3-like"/>
</dbReference>
<dbReference type="SUPFAM" id="SSF52047">
    <property type="entry name" value="RNI-like"/>
    <property type="match status" value="1"/>
</dbReference>